<dbReference type="OrthoDB" id="6132998at2759"/>
<keyword evidence="3" id="KW-1052">Target cell membrane</keyword>
<dbReference type="InterPro" id="IPR009104">
    <property type="entry name" value="Anemon_actinoporin-like"/>
</dbReference>
<dbReference type="InterPro" id="IPR015926">
    <property type="entry name" value="Cytolysin/lectin"/>
</dbReference>
<keyword evidence="4" id="KW-0472">Membrane</keyword>
<evidence type="ECO:0000256" key="5">
    <source>
        <dbReference type="ARBA" id="ARBA00023331"/>
    </source>
</evidence>
<dbReference type="GO" id="GO:0042151">
    <property type="term" value="C:nematocyst"/>
    <property type="evidence" value="ECO:0007669"/>
    <property type="project" value="UniProtKB-SubCell"/>
</dbReference>
<name>A0A6J2V1R1_CHACN</name>
<dbReference type="SUPFAM" id="SSF63724">
    <property type="entry name" value="Cytolysin/lectin"/>
    <property type="match status" value="1"/>
</dbReference>
<organism evidence="7 8">
    <name type="scientific">Chanos chanos</name>
    <name type="common">Milkfish</name>
    <name type="synonym">Mugil chanos</name>
    <dbReference type="NCBI Taxonomy" id="29144"/>
    <lineage>
        <taxon>Eukaryota</taxon>
        <taxon>Metazoa</taxon>
        <taxon>Chordata</taxon>
        <taxon>Craniata</taxon>
        <taxon>Vertebrata</taxon>
        <taxon>Euteleostomi</taxon>
        <taxon>Actinopterygii</taxon>
        <taxon>Neopterygii</taxon>
        <taxon>Teleostei</taxon>
        <taxon>Ostariophysi</taxon>
        <taxon>Gonorynchiformes</taxon>
        <taxon>Chanidae</taxon>
        <taxon>Chanos</taxon>
    </lineage>
</organism>
<protein>
    <submittedName>
        <fullName evidence="8">Tereporin-Ca1-like</fullName>
    </submittedName>
</protein>
<sequence>MAFLGAAVSVVSLSQAIGEASSRSCTIEIKNNSNVYSAVNPKVWMISGYNAHPPPPTVGSKEKGLCAFCKTGGTACGAVGVLTYDLFIKEKRRSDKMMAIMFSVPFDYTYYENWLAVGIFDRAQPCDHALYNLMYYESDSRFIRARATDPSIVYTWGSVEIRASMSNAKSAIVQVEIHDK</sequence>
<evidence type="ECO:0000256" key="1">
    <source>
        <dbReference type="ARBA" id="ARBA00004175"/>
    </source>
</evidence>
<evidence type="ECO:0000313" key="8">
    <source>
        <dbReference type="RefSeq" id="XP_030626169.1"/>
    </source>
</evidence>
<dbReference type="Gene3D" id="2.60.270.20">
    <property type="entry name" value="Cytolysin/lectin"/>
    <property type="match status" value="1"/>
</dbReference>
<evidence type="ECO:0000313" key="7">
    <source>
        <dbReference type="Proteomes" id="UP000504632"/>
    </source>
</evidence>
<dbReference type="PANTHER" id="PTHR40388:SF1">
    <property type="entry name" value="BRYOPORIN"/>
    <property type="match status" value="1"/>
</dbReference>
<accession>A0A6J2V1R1</accession>
<dbReference type="GO" id="GO:0051715">
    <property type="term" value="P:cytolysis in another organism"/>
    <property type="evidence" value="ECO:0007669"/>
    <property type="project" value="InterPro"/>
</dbReference>
<evidence type="ECO:0000256" key="4">
    <source>
        <dbReference type="ARBA" id="ARBA00023298"/>
    </source>
</evidence>
<reference evidence="8" key="1">
    <citation type="submission" date="2025-08" db="UniProtKB">
        <authorList>
            <consortium name="RefSeq"/>
        </authorList>
    </citation>
    <scope>IDENTIFICATION</scope>
</reference>
<dbReference type="GO" id="GO:0006812">
    <property type="term" value="P:monoatomic cation transport"/>
    <property type="evidence" value="ECO:0007669"/>
    <property type="project" value="InterPro"/>
</dbReference>
<dbReference type="GO" id="GO:0044218">
    <property type="term" value="C:other organism cell membrane"/>
    <property type="evidence" value="ECO:0007669"/>
    <property type="project" value="UniProtKB-KW"/>
</dbReference>
<gene>
    <name evidence="8" type="primary">LOC115808820</name>
</gene>
<evidence type="ECO:0000256" key="3">
    <source>
        <dbReference type="ARBA" id="ARBA00022537"/>
    </source>
</evidence>
<feature type="signal peptide" evidence="6">
    <location>
        <begin position="1"/>
        <end position="22"/>
    </location>
</feature>
<dbReference type="InParanoid" id="A0A6J2V1R1"/>
<dbReference type="GO" id="GO:0046930">
    <property type="term" value="C:pore complex"/>
    <property type="evidence" value="ECO:0007669"/>
    <property type="project" value="InterPro"/>
</dbReference>
<dbReference type="InterPro" id="IPR050677">
    <property type="entry name" value="Actinoporin_PFT"/>
</dbReference>
<dbReference type="Pfam" id="PF06369">
    <property type="entry name" value="Anemone_cytotox"/>
    <property type="match status" value="1"/>
</dbReference>
<feature type="chain" id="PRO_5026732763" evidence="6">
    <location>
        <begin position="23"/>
        <end position="180"/>
    </location>
</feature>
<keyword evidence="5" id="KW-0166">Nematocyst</keyword>
<keyword evidence="7" id="KW-1185">Reference proteome</keyword>
<dbReference type="GO" id="GO:0046931">
    <property type="term" value="P:pore complex assembly"/>
    <property type="evidence" value="ECO:0007669"/>
    <property type="project" value="InterPro"/>
</dbReference>
<evidence type="ECO:0000256" key="2">
    <source>
        <dbReference type="ARBA" id="ARBA00004532"/>
    </source>
</evidence>
<comment type="subcellular location">
    <subcellularLocation>
        <location evidence="2">Nematocyst</location>
    </subcellularLocation>
    <subcellularLocation>
        <location evidence="1">Target cell membrane</location>
    </subcellularLocation>
</comment>
<keyword evidence="6" id="KW-0732">Signal</keyword>
<dbReference type="PANTHER" id="PTHR40388">
    <property type="entry name" value="BRYOPORIN"/>
    <property type="match status" value="1"/>
</dbReference>
<dbReference type="AlphaFoldDB" id="A0A6J2V1R1"/>
<dbReference type="GO" id="GO:0015267">
    <property type="term" value="F:channel activity"/>
    <property type="evidence" value="ECO:0007669"/>
    <property type="project" value="InterPro"/>
</dbReference>
<proteinExistence type="predicted"/>
<dbReference type="GeneID" id="115808820"/>
<dbReference type="RefSeq" id="XP_030626169.1">
    <property type="nucleotide sequence ID" value="XM_030770309.1"/>
</dbReference>
<evidence type="ECO:0000256" key="6">
    <source>
        <dbReference type="SAM" id="SignalP"/>
    </source>
</evidence>
<dbReference type="Proteomes" id="UP000504632">
    <property type="component" value="Chromosome 3"/>
</dbReference>
<keyword evidence="4" id="KW-1053">Target membrane</keyword>